<feature type="transmembrane region" description="Helical" evidence="1">
    <location>
        <begin position="20"/>
        <end position="39"/>
    </location>
</feature>
<organism evidence="2 3">
    <name type="scientific">Streptomyces cynarae</name>
    <dbReference type="NCBI Taxonomy" id="2981134"/>
    <lineage>
        <taxon>Bacteria</taxon>
        <taxon>Bacillati</taxon>
        <taxon>Actinomycetota</taxon>
        <taxon>Actinomycetes</taxon>
        <taxon>Kitasatosporales</taxon>
        <taxon>Streptomycetaceae</taxon>
        <taxon>Streptomyces</taxon>
    </lineage>
</organism>
<keyword evidence="1" id="KW-0812">Transmembrane</keyword>
<name>A0ABY6DZ38_9ACTN</name>
<keyword evidence="3" id="KW-1185">Reference proteome</keyword>
<keyword evidence="1" id="KW-0472">Membrane</keyword>
<dbReference type="RefSeq" id="WP_263228515.1">
    <property type="nucleotide sequence ID" value="NZ_CP106793.1"/>
</dbReference>
<dbReference type="EMBL" id="CP106793">
    <property type="protein sequence ID" value="UXY18261.1"/>
    <property type="molecule type" value="Genomic_DNA"/>
</dbReference>
<protein>
    <submittedName>
        <fullName evidence="2">Uncharacterized protein</fullName>
    </submittedName>
</protein>
<gene>
    <name evidence="2" type="ORF">N8I84_05630</name>
</gene>
<evidence type="ECO:0000313" key="3">
    <source>
        <dbReference type="Proteomes" id="UP001061298"/>
    </source>
</evidence>
<accession>A0ABY6DZ38</accession>
<evidence type="ECO:0000313" key="2">
    <source>
        <dbReference type="EMBL" id="UXY18261.1"/>
    </source>
</evidence>
<evidence type="ECO:0000256" key="1">
    <source>
        <dbReference type="SAM" id="Phobius"/>
    </source>
</evidence>
<keyword evidence="1" id="KW-1133">Transmembrane helix</keyword>
<proteinExistence type="predicted"/>
<sequence>MRYPAYHPVSHPRPPHDGPSPLTFTLLIVAPAVFAIAALRPR</sequence>
<dbReference type="Proteomes" id="UP001061298">
    <property type="component" value="Chromosome"/>
</dbReference>
<reference evidence="2" key="1">
    <citation type="submission" date="2022-10" db="EMBL/GenBank/DDBJ databases">
        <authorList>
            <person name="Mo P."/>
        </authorList>
    </citation>
    <scope>NUCLEOTIDE SEQUENCE</scope>
    <source>
        <strain evidence="2">HUAS 13-4</strain>
    </source>
</reference>